<dbReference type="KEGG" id="vpo:Kpol_1058p34"/>
<dbReference type="GO" id="GO:0019783">
    <property type="term" value="F:ubiquitin-like protein peptidase activity"/>
    <property type="evidence" value="ECO:0007669"/>
    <property type="project" value="UniProtKB-ARBA"/>
</dbReference>
<sequence>MMSSNVYKRFKSSEVGSDITVVSSRDEVKLKGIKISNEGYKRSISLGYEPVGLESRYSSRRIHSTGTYTDRRTMNEIKSDENDFKGIIEGIKMMLISTRRAIWDTIGMNGDAYTENLNDVDVESWNTTRNLTSSSAMDMNENTDLRNIKNVIDDGPVVPYGSSFIRRNKRYRRSRQSSLVRSILQSQYNETISIGNTSQDEYEIPPVLIEERKKQLELLDNDNLKDEGLRNAIWELTEKIKNFWSNDNSITETSTIEETKNNIDDDQDVVILGERKCDVTRRENIPPFEDLKFKRYIANADNNPALIDRYEGYKDNNHDLRRKLKAISEITLVPELSKLELKKVLEVFRQVENRILAKTKNIEITLRDFKTLDQGRWLNDTIIEFFMKFVEQNTPGSIAYNSFFYSNLSRRGYDGVRRWMKKKKVNILDLNKVFVPINLNQSHWVLCIIDIPQKSILFADSLSVGPSSTSFHVMENLQDYIIKESNGKIGSNFKLVYLTTPQQDNGFDCGIYLCLNALYSSKNKPLIFSKNEAMNLRLYIGHLILSSS</sequence>
<evidence type="ECO:0000256" key="2">
    <source>
        <dbReference type="ARBA" id="ARBA00022670"/>
    </source>
</evidence>
<dbReference type="eggNOG" id="KOG0778">
    <property type="taxonomic scope" value="Eukaryota"/>
</dbReference>
<keyword evidence="2" id="KW-0645">Protease</keyword>
<dbReference type="GO" id="GO:0008234">
    <property type="term" value="F:cysteine-type peptidase activity"/>
    <property type="evidence" value="ECO:0007669"/>
    <property type="project" value="UniProtKB-KW"/>
</dbReference>
<organism evidence="7">
    <name type="scientific">Vanderwaltozyma polyspora (strain ATCC 22028 / DSM 70294 / BCRC 21397 / CBS 2163 / NBRC 10782 / NRRL Y-8283 / UCD 57-17)</name>
    <name type="common">Kluyveromyces polysporus</name>
    <dbReference type="NCBI Taxonomy" id="436907"/>
    <lineage>
        <taxon>Eukaryota</taxon>
        <taxon>Fungi</taxon>
        <taxon>Dikarya</taxon>
        <taxon>Ascomycota</taxon>
        <taxon>Saccharomycotina</taxon>
        <taxon>Saccharomycetes</taxon>
        <taxon>Saccharomycetales</taxon>
        <taxon>Saccharomycetaceae</taxon>
        <taxon>Vanderwaltozyma</taxon>
    </lineage>
</organism>
<evidence type="ECO:0000256" key="4">
    <source>
        <dbReference type="ARBA" id="ARBA00022807"/>
    </source>
</evidence>
<evidence type="ECO:0000256" key="3">
    <source>
        <dbReference type="ARBA" id="ARBA00022801"/>
    </source>
</evidence>
<feature type="domain" description="Ubiquitin-like protease family profile" evidence="5">
    <location>
        <begin position="362"/>
        <end position="520"/>
    </location>
</feature>
<gene>
    <name evidence="6" type="ORF">Kpol_1058p34</name>
</gene>
<dbReference type="HOGENOM" id="CLU_497147_0_0_1"/>
<evidence type="ECO:0000259" key="5">
    <source>
        <dbReference type="PROSITE" id="PS50600"/>
    </source>
</evidence>
<dbReference type="Proteomes" id="UP000000267">
    <property type="component" value="Unassembled WGS sequence"/>
</dbReference>
<dbReference type="OrthoDB" id="1939479at2759"/>
<dbReference type="FunFam" id="3.30.310.130:FF:000008">
    <property type="entry name" value="Ubiquitin-like-specific protease 1"/>
    <property type="match status" value="1"/>
</dbReference>
<dbReference type="RefSeq" id="XP_001645355.1">
    <property type="nucleotide sequence ID" value="XM_001645305.1"/>
</dbReference>
<dbReference type="GO" id="GO:0006508">
    <property type="term" value="P:proteolysis"/>
    <property type="evidence" value="ECO:0007669"/>
    <property type="project" value="UniProtKB-KW"/>
</dbReference>
<dbReference type="GO" id="GO:0016926">
    <property type="term" value="P:protein desumoylation"/>
    <property type="evidence" value="ECO:0007669"/>
    <property type="project" value="UniProtKB-ARBA"/>
</dbReference>
<keyword evidence="4" id="KW-0788">Thiol protease</keyword>
<protein>
    <recommendedName>
        <fullName evidence="5">Ubiquitin-like protease family profile domain-containing protein</fullName>
    </recommendedName>
</protein>
<dbReference type="SUPFAM" id="SSF54001">
    <property type="entry name" value="Cysteine proteinases"/>
    <property type="match status" value="1"/>
</dbReference>
<dbReference type="InterPro" id="IPR003653">
    <property type="entry name" value="Peptidase_C48_C"/>
</dbReference>
<keyword evidence="7" id="KW-1185">Reference proteome</keyword>
<dbReference type="Gene3D" id="3.30.310.130">
    <property type="entry name" value="Ubiquitin-related"/>
    <property type="match status" value="1"/>
</dbReference>
<dbReference type="Pfam" id="PF02902">
    <property type="entry name" value="Peptidase_C48"/>
    <property type="match status" value="1"/>
</dbReference>
<dbReference type="EMBL" id="DS480403">
    <property type="protein sequence ID" value="EDO17497.1"/>
    <property type="molecule type" value="Genomic_DNA"/>
</dbReference>
<reference evidence="6 7" key="1">
    <citation type="journal article" date="2007" name="Proc. Natl. Acad. Sci. U.S.A.">
        <title>Independent sorting-out of thousands of duplicated gene pairs in two yeast species descended from a whole-genome duplication.</title>
        <authorList>
            <person name="Scannell D.R."/>
            <person name="Frank A.C."/>
            <person name="Conant G.C."/>
            <person name="Byrne K.P."/>
            <person name="Woolfit M."/>
            <person name="Wolfe K.H."/>
        </authorList>
    </citation>
    <scope>NUCLEOTIDE SEQUENCE [LARGE SCALE GENOMIC DNA]</scope>
    <source>
        <strain evidence="7">ATCC 22028 / DSM 70294 / BCRC 21397 / CBS 2163 / NBRC 10782 / NRRL Y-8283 / UCD 57-17</strain>
    </source>
</reference>
<dbReference type="PANTHER" id="PTHR46915">
    <property type="entry name" value="UBIQUITIN-LIKE PROTEASE 4-RELATED"/>
    <property type="match status" value="1"/>
</dbReference>
<proteinExistence type="inferred from homology"/>
<dbReference type="GeneID" id="5545715"/>
<dbReference type="InterPro" id="IPR038765">
    <property type="entry name" value="Papain-like_cys_pep_sf"/>
</dbReference>
<keyword evidence="3" id="KW-0378">Hydrolase</keyword>
<accession>A7TJR8</accession>
<comment type="similarity">
    <text evidence="1">Belongs to the peptidase C48 family.</text>
</comment>
<dbReference type="STRING" id="436907.A7TJR8"/>
<dbReference type="AlphaFoldDB" id="A7TJR8"/>
<dbReference type="PANTHER" id="PTHR46915:SF2">
    <property type="entry name" value="UBIQUITIN-LIKE PROTEASE 4"/>
    <property type="match status" value="1"/>
</dbReference>
<dbReference type="Gene3D" id="1.10.418.20">
    <property type="match status" value="1"/>
</dbReference>
<name>A7TJR8_VANPO</name>
<dbReference type="PROSITE" id="PS50600">
    <property type="entry name" value="ULP_PROTEASE"/>
    <property type="match status" value="1"/>
</dbReference>
<dbReference type="InParanoid" id="A7TJR8"/>
<evidence type="ECO:0000313" key="6">
    <source>
        <dbReference type="EMBL" id="EDO17497.1"/>
    </source>
</evidence>
<evidence type="ECO:0000256" key="1">
    <source>
        <dbReference type="ARBA" id="ARBA00005234"/>
    </source>
</evidence>
<dbReference type="PhylomeDB" id="A7TJR8"/>
<evidence type="ECO:0000313" key="7">
    <source>
        <dbReference type="Proteomes" id="UP000000267"/>
    </source>
</evidence>
<dbReference type="MEROPS" id="C48.001"/>